<dbReference type="Proteomes" id="UP000824094">
    <property type="component" value="Unassembled WGS sequence"/>
</dbReference>
<dbReference type="Pfam" id="PF03780">
    <property type="entry name" value="Asp23"/>
    <property type="match status" value="1"/>
</dbReference>
<comment type="similarity">
    <text evidence="1">Belongs to the asp23 family.</text>
</comment>
<reference evidence="2" key="2">
    <citation type="journal article" date="2021" name="PeerJ">
        <title>Extensive microbial diversity within the chicken gut microbiome revealed by metagenomics and culture.</title>
        <authorList>
            <person name="Gilroy R."/>
            <person name="Ravi A."/>
            <person name="Getino M."/>
            <person name="Pursley I."/>
            <person name="Horton D.L."/>
            <person name="Alikhan N.F."/>
            <person name="Baker D."/>
            <person name="Gharbi K."/>
            <person name="Hall N."/>
            <person name="Watson M."/>
            <person name="Adriaenssens E.M."/>
            <person name="Foster-Nyarko E."/>
            <person name="Jarju S."/>
            <person name="Secka A."/>
            <person name="Antonio M."/>
            <person name="Oren A."/>
            <person name="Chaudhuri R.R."/>
            <person name="La Ragione R."/>
            <person name="Hildebrand F."/>
            <person name="Pallen M.J."/>
        </authorList>
    </citation>
    <scope>NUCLEOTIDE SEQUENCE</scope>
    <source>
        <strain evidence="2">18911</strain>
    </source>
</reference>
<accession>A0A9D1SH51</accession>
<dbReference type="PANTHER" id="PTHR34297:SF1">
    <property type="entry name" value="ASP23_GLS24 FAMILY ENVELOPE STRESS RESPONSE PROTEIN"/>
    <property type="match status" value="1"/>
</dbReference>
<dbReference type="EMBL" id="DVNF01000077">
    <property type="protein sequence ID" value="HIU60244.1"/>
    <property type="molecule type" value="Genomic_DNA"/>
</dbReference>
<evidence type="ECO:0000256" key="1">
    <source>
        <dbReference type="ARBA" id="ARBA00005721"/>
    </source>
</evidence>
<gene>
    <name evidence="2" type="ORF">IAB05_02500</name>
</gene>
<dbReference type="InterPro" id="IPR005531">
    <property type="entry name" value="Asp23"/>
</dbReference>
<proteinExistence type="inferred from homology"/>
<protein>
    <submittedName>
        <fullName evidence="2">Asp23/Gls24 family envelope stress response protein</fullName>
    </submittedName>
</protein>
<dbReference type="AlphaFoldDB" id="A0A9D1SH51"/>
<dbReference type="PANTHER" id="PTHR34297">
    <property type="entry name" value="HYPOTHETICAL CYTOSOLIC PROTEIN-RELATED"/>
    <property type="match status" value="1"/>
</dbReference>
<sequence>MWYYNRMESLKPQVVEQYSSLIASIANEAFRKVEGITMEEGVQKYRFGLRKLRNTNCHVYILDADECIIDIFVNVDFGYSIPETVCQLQETIKNDVEEATKFKVKKVNVTVANINI</sequence>
<evidence type="ECO:0000313" key="3">
    <source>
        <dbReference type="Proteomes" id="UP000824094"/>
    </source>
</evidence>
<reference evidence="2" key="1">
    <citation type="submission" date="2020-10" db="EMBL/GenBank/DDBJ databases">
        <authorList>
            <person name="Gilroy R."/>
        </authorList>
    </citation>
    <scope>NUCLEOTIDE SEQUENCE</scope>
    <source>
        <strain evidence="2">18911</strain>
    </source>
</reference>
<evidence type="ECO:0000313" key="2">
    <source>
        <dbReference type="EMBL" id="HIU60244.1"/>
    </source>
</evidence>
<name>A0A9D1SH51_9FIRM</name>
<comment type="caution">
    <text evidence="2">The sequence shown here is derived from an EMBL/GenBank/DDBJ whole genome shotgun (WGS) entry which is preliminary data.</text>
</comment>
<organism evidence="2 3">
    <name type="scientific">Candidatus Stercoripulliclostridium merdigallinarum</name>
    <dbReference type="NCBI Taxonomy" id="2840951"/>
    <lineage>
        <taxon>Bacteria</taxon>
        <taxon>Bacillati</taxon>
        <taxon>Bacillota</taxon>
        <taxon>Clostridia</taxon>
        <taxon>Eubacteriales</taxon>
        <taxon>Candidatus Stercoripulliclostridium</taxon>
    </lineage>
</organism>